<dbReference type="GO" id="GO:0016020">
    <property type="term" value="C:membrane"/>
    <property type="evidence" value="ECO:0007669"/>
    <property type="project" value="UniProtKB-SubCell"/>
</dbReference>
<keyword evidence="12" id="KW-1185">Reference proteome</keyword>
<dbReference type="InterPro" id="IPR005829">
    <property type="entry name" value="Sugar_transporter_CS"/>
</dbReference>
<evidence type="ECO:0000313" key="12">
    <source>
        <dbReference type="Proteomes" id="UP000886885"/>
    </source>
</evidence>
<sequence>MAGGGFVANGPASGFNGKITVPVVITCIVAASSGLIFGYDIGISGGVTTMAPFLIKFFPDVFRKASKVKTNMYCQFDSQVLTAFTSSLYIAGLASSLVASRLTAAVGRKNTMVIGGCTFLAGAAINGGAANIAMLLLGRILLGFGVGFTNQATPVYLSEVAPPKWRGAFSTGFQFFIGVGVVAANCINFGMAKHSWGWRFSLGLAVVPAAIMTIGALFISDTPSSLVERGKIEQARHSLTKVRGINSNVDAELADLLKFNEMAKDAKKEPFLTILERQYRPHLVMAFAIPFFQQLTGINIIAFYAPVIFQSVGFGSDSALIAAIVLGLVNLGSILVSTGMVDRHGRRFLFIIGGIQMFICQVAVTIVLAVTTGISGTKHISKSHGVLLLVFMCIYAAGFGWSWGPLSWLVPSEIFPMKIRSTGQSITVAVNFATTFVLSQTFLTMLCHFKFGTFLFYAGWIALMTVFIVLFLPETKGIPLDSMHEVWQRHWYWGRFVRGGGSSSLLRTLSKTGEEEEMAVALEIGDANNLDGNNNSGKITLSVLITCIVAASGGLIFGYDIGISGGVTTMPSFLEKFFPSVAKQAAEAKNTNMYCMYDSHALTLFTSSLYIAGLVASPVASRLIATTGRKNVMLLGGCIFFAGAAMNGLAANVAMLILGRFMLGFGVGFNNQATPVYLSEVAPPKWRGAFSTGFQFFNGIGVLSANCINFFVAKHSWGWRLSLGLAAVPAAIMTIGAFYILDTPSSLVERGKLVEARQSLIKIRGNKSNVDDELTDLVNSSELAKAAHEPLKTIFERRNRPHLVMAIAIPFFQQFTGIGVVAFYTPVVFSSVGSGQHSALTAAIVLGAVNLGSILVSTVVVDRYGRRLLFIIGGIQMFICQVALSILLYIATGAAGTEKIPKGYDLLLLVFMCIYAAGFGWSWNPLTVLIPSEIFPMRIRATGVSINIAVAFSATFVLSQFFLTMLCHLKYSLFLFYGCWIAVMTVFVVVFLPETRGIPLEKMDEVWMKHCSIVKKMNENLNLIDNDHIRDLKVWPSKIAEVVSYSNSLNSNQSMSSVKRLGRIRFGLSLALVS</sequence>
<dbReference type="FunFam" id="1.20.1250.20:FF:000002">
    <property type="entry name" value="Sugar transport protein 13"/>
    <property type="match status" value="2"/>
</dbReference>
<name>A0A8X8AGF3_POPTO</name>
<accession>A0A8X8AGF3</accession>
<feature type="transmembrane region" description="Helical" evidence="9">
    <location>
        <begin position="632"/>
        <end position="658"/>
    </location>
</feature>
<proteinExistence type="inferred from homology"/>
<evidence type="ECO:0000256" key="6">
    <source>
        <dbReference type="ARBA" id="ARBA00022847"/>
    </source>
</evidence>
<evidence type="ECO:0000313" key="11">
    <source>
        <dbReference type="EMBL" id="KAG6786272.1"/>
    </source>
</evidence>
<evidence type="ECO:0000256" key="4">
    <source>
        <dbReference type="ARBA" id="ARBA00022597"/>
    </source>
</evidence>
<feature type="transmembrane region" description="Helical" evidence="9">
    <location>
        <begin position="198"/>
        <end position="219"/>
    </location>
</feature>
<comment type="caution">
    <text evidence="11">The sequence shown here is derived from an EMBL/GenBank/DDBJ whole genome shotgun (WGS) entry which is preliminary data.</text>
</comment>
<feature type="transmembrane region" description="Helical" evidence="9">
    <location>
        <begin position="903"/>
        <end position="923"/>
    </location>
</feature>
<dbReference type="InterPro" id="IPR045262">
    <property type="entry name" value="STP/PLT_plant"/>
</dbReference>
<evidence type="ECO:0000259" key="10">
    <source>
        <dbReference type="PROSITE" id="PS50850"/>
    </source>
</evidence>
<keyword evidence="8 9" id="KW-0472">Membrane</keyword>
<evidence type="ECO:0000256" key="5">
    <source>
        <dbReference type="ARBA" id="ARBA00022692"/>
    </source>
</evidence>
<feature type="transmembrane region" description="Helical" evidence="9">
    <location>
        <begin position="283"/>
        <end position="307"/>
    </location>
</feature>
<dbReference type="OrthoDB" id="5296287at2759"/>
<keyword evidence="4" id="KW-0762">Sugar transport</keyword>
<feature type="transmembrane region" description="Helical" evidence="9">
    <location>
        <begin position="454"/>
        <end position="473"/>
    </location>
</feature>
<feature type="transmembrane region" description="Helical" evidence="9">
    <location>
        <begin position="539"/>
        <end position="559"/>
    </location>
</feature>
<feature type="transmembrane region" description="Helical" evidence="9">
    <location>
        <begin position="944"/>
        <end position="962"/>
    </location>
</feature>
<protein>
    <recommendedName>
        <fullName evidence="10">Major facilitator superfamily (MFS) profile domain-containing protein</fullName>
    </recommendedName>
</protein>
<feature type="transmembrane region" description="Helical" evidence="9">
    <location>
        <begin position="839"/>
        <end position="861"/>
    </location>
</feature>
<dbReference type="InterPro" id="IPR044778">
    <property type="entry name" value="MFS_STP/MST-like_plant"/>
</dbReference>
<dbReference type="Pfam" id="PF00083">
    <property type="entry name" value="Sugar_tr"/>
    <property type="match status" value="2"/>
</dbReference>
<feature type="transmembrane region" description="Helical" evidence="9">
    <location>
        <begin position="386"/>
        <end position="410"/>
    </location>
</feature>
<dbReference type="PROSITE" id="PS50850">
    <property type="entry name" value="MFS"/>
    <property type="match status" value="2"/>
</dbReference>
<feature type="transmembrane region" description="Helical" evidence="9">
    <location>
        <begin position="319"/>
        <end position="341"/>
    </location>
</feature>
<feature type="transmembrane region" description="Helical" evidence="9">
    <location>
        <begin position="868"/>
        <end position="891"/>
    </location>
</feature>
<evidence type="ECO:0000256" key="7">
    <source>
        <dbReference type="ARBA" id="ARBA00022989"/>
    </source>
</evidence>
<feature type="transmembrane region" description="Helical" evidence="9">
    <location>
        <begin position="348"/>
        <end position="374"/>
    </location>
</feature>
<evidence type="ECO:0000256" key="1">
    <source>
        <dbReference type="ARBA" id="ARBA00004141"/>
    </source>
</evidence>
<feature type="transmembrane region" description="Helical" evidence="9">
    <location>
        <begin position="80"/>
        <end position="100"/>
    </location>
</feature>
<dbReference type="NCBIfam" id="TIGR00879">
    <property type="entry name" value="SP"/>
    <property type="match status" value="2"/>
</dbReference>
<feature type="transmembrane region" description="Helical" evidence="9">
    <location>
        <begin position="719"/>
        <end position="741"/>
    </location>
</feature>
<dbReference type="PANTHER" id="PTHR23500:SF44">
    <property type="entry name" value="SUGAR TRANSPORT PROTEIN 5"/>
    <property type="match status" value="1"/>
</dbReference>
<feature type="domain" description="Major facilitator superfamily (MFS) profile" evidence="10">
    <location>
        <begin position="26"/>
        <end position="476"/>
    </location>
</feature>
<dbReference type="Proteomes" id="UP000886885">
    <property type="component" value="Chromosome 2A"/>
</dbReference>
<evidence type="ECO:0000256" key="2">
    <source>
        <dbReference type="ARBA" id="ARBA00010992"/>
    </source>
</evidence>
<feature type="transmembrane region" description="Helical" evidence="9">
    <location>
        <begin position="803"/>
        <end position="827"/>
    </location>
</feature>
<feature type="transmembrane region" description="Helical" evidence="9">
    <location>
        <begin position="601"/>
        <end position="620"/>
    </location>
</feature>
<keyword evidence="5 9" id="KW-0812">Transmembrane</keyword>
<comment type="subcellular location">
    <subcellularLocation>
        <location evidence="1">Membrane</location>
        <topology evidence="1">Multi-pass membrane protein</topology>
    </subcellularLocation>
</comment>
<keyword evidence="7 9" id="KW-1133">Transmembrane helix</keyword>
<evidence type="ECO:0000256" key="9">
    <source>
        <dbReference type="SAM" id="Phobius"/>
    </source>
</evidence>
<comment type="similarity">
    <text evidence="2">Belongs to the major facilitator superfamily. Sugar transporter (TC 2.A.1.1) family.</text>
</comment>
<dbReference type="PANTHER" id="PTHR23500">
    <property type="entry name" value="SOLUTE CARRIER FAMILY 2, FACILITATED GLUCOSE TRANSPORTER"/>
    <property type="match status" value="1"/>
</dbReference>
<feature type="transmembrane region" description="Helical" evidence="9">
    <location>
        <begin position="173"/>
        <end position="192"/>
    </location>
</feature>
<keyword evidence="6" id="KW-0769">Symport</keyword>
<dbReference type="AlphaFoldDB" id="A0A8X8AGF3"/>
<feature type="transmembrane region" description="Helical" evidence="9">
    <location>
        <begin position="422"/>
        <end position="442"/>
    </location>
</feature>
<dbReference type="InterPro" id="IPR005828">
    <property type="entry name" value="MFS_sugar_transport-like"/>
</dbReference>
<dbReference type="GO" id="GO:0015145">
    <property type="term" value="F:monosaccharide transmembrane transporter activity"/>
    <property type="evidence" value="ECO:0007669"/>
    <property type="project" value="InterPro"/>
</dbReference>
<organism evidence="11 12">
    <name type="scientific">Populus tomentosa</name>
    <name type="common">Chinese white poplar</name>
    <dbReference type="NCBI Taxonomy" id="118781"/>
    <lineage>
        <taxon>Eukaryota</taxon>
        <taxon>Viridiplantae</taxon>
        <taxon>Streptophyta</taxon>
        <taxon>Embryophyta</taxon>
        <taxon>Tracheophyta</taxon>
        <taxon>Spermatophyta</taxon>
        <taxon>Magnoliopsida</taxon>
        <taxon>eudicotyledons</taxon>
        <taxon>Gunneridae</taxon>
        <taxon>Pentapetalae</taxon>
        <taxon>rosids</taxon>
        <taxon>fabids</taxon>
        <taxon>Malpighiales</taxon>
        <taxon>Salicaceae</taxon>
        <taxon>Saliceae</taxon>
        <taxon>Populus</taxon>
    </lineage>
</organism>
<dbReference type="InterPro" id="IPR003663">
    <property type="entry name" value="Sugar/inositol_transpt"/>
</dbReference>
<feature type="transmembrane region" description="Helical" evidence="9">
    <location>
        <begin position="112"/>
        <end position="137"/>
    </location>
</feature>
<reference evidence="11" key="1">
    <citation type="journal article" date="2020" name="bioRxiv">
        <title>Hybrid origin of Populus tomentosa Carr. identified through genome sequencing and phylogenomic analysis.</title>
        <authorList>
            <person name="An X."/>
            <person name="Gao K."/>
            <person name="Chen Z."/>
            <person name="Li J."/>
            <person name="Yang X."/>
            <person name="Yang X."/>
            <person name="Zhou J."/>
            <person name="Guo T."/>
            <person name="Zhao T."/>
            <person name="Huang S."/>
            <person name="Miao D."/>
            <person name="Khan W.U."/>
            <person name="Rao P."/>
            <person name="Ye M."/>
            <person name="Lei B."/>
            <person name="Liao W."/>
            <person name="Wang J."/>
            <person name="Ji L."/>
            <person name="Li Y."/>
            <person name="Guo B."/>
            <person name="Mustafa N.S."/>
            <person name="Li S."/>
            <person name="Yun Q."/>
            <person name="Keller S.R."/>
            <person name="Mao J."/>
            <person name="Zhang R."/>
            <person name="Strauss S.H."/>
        </authorList>
    </citation>
    <scope>NUCLEOTIDE SEQUENCE</scope>
    <source>
        <strain evidence="11">GM15</strain>
        <tissue evidence="11">Leaf</tissue>
    </source>
</reference>
<dbReference type="GO" id="GO:0015293">
    <property type="term" value="F:symporter activity"/>
    <property type="evidence" value="ECO:0007669"/>
    <property type="project" value="UniProtKB-KW"/>
</dbReference>
<dbReference type="PROSITE" id="PS00217">
    <property type="entry name" value="SUGAR_TRANSPORT_2"/>
    <property type="match status" value="2"/>
</dbReference>
<evidence type="ECO:0000256" key="3">
    <source>
        <dbReference type="ARBA" id="ARBA00022448"/>
    </source>
</evidence>
<gene>
    <name evidence="11" type="ORF">POTOM_007870</name>
</gene>
<dbReference type="EMBL" id="JAAWWB010000003">
    <property type="protein sequence ID" value="KAG6786272.1"/>
    <property type="molecule type" value="Genomic_DNA"/>
</dbReference>
<feature type="transmembrane region" description="Helical" evidence="9">
    <location>
        <begin position="974"/>
        <end position="993"/>
    </location>
</feature>
<keyword evidence="3" id="KW-0813">Transport</keyword>
<feature type="domain" description="Major facilitator superfamily (MFS) profile" evidence="10">
    <location>
        <begin position="546"/>
        <end position="996"/>
    </location>
</feature>
<dbReference type="InterPro" id="IPR020846">
    <property type="entry name" value="MFS_dom"/>
</dbReference>
<evidence type="ECO:0000256" key="8">
    <source>
        <dbReference type="ARBA" id="ARBA00023136"/>
    </source>
</evidence>
<dbReference type="CDD" id="cd17361">
    <property type="entry name" value="MFS_STP"/>
    <property type="match status" value="2"/>
</dbReference>